<accession>A0ABT4AYE9</accession>
<dbReference type="GO" id="GO:0032259">
    <property type="term" value="P:methylation"/>
    <property type="evidence" value="ECO:0007669"/>
    <property type="project" value="UniProtKB-KW"/>
</dbReference>
<evidence type="ECO:0000256" key="1">
    <source>
        <dbReference type="SAM" id="SignalP"/>
    </source>
</evidence>
<feature type="domain" description="Methyltransferase" evidence="2">
    <location>
        <begin position="75"/>
        <end position="166"/>
    </location>
</feature>
<dbReference type="EMBL" id="JAPNTZ010000005">
    <property type="protein sequence ID" value="MCY1139256.1"/>
    <property type="molecule type" value="Genomic_DNA"/>
</dbReference>
<dbReference type="SUPFAM" id="SSF53335">
    <property type="entry name" value="S-adenosyl-L-methionine-dependent methyltransferases"/>
    <property type="match status" value="1"/>
</dbReference>
<keyword evidence="4" id="KW-1185">Reference proteome</keyword>
<dbReference type="Gene3D" id="3.40.50.150">
    <property type="entry name" value="Vaccinia Virus protein VP39"/>
    <property type="match status" value="1"/>
</dbReference>
<keyword evidence="1" id="KW-0732">Signal</keyword>
<evidence type="ECO:0000313" key="3">
    <source>
        <dbReference type="EMBL" id="MCY1139256.1"/>
    </source>
</evidence>
<keyword evidence="3" id="KW-0489">Methyltransferase</keyword>
<evidence type="ECO:0000313" key="4">
    <source>
        <dbReference type="Proteomes" id="UP001151002"/>
    </source>
</evidence>
<name>A0ABT4AYE9_9ACTN</name>
<dbReference type="Proteomes" id="UP001151002">
    <property type="component" value="Unassembled WGS sequence"/>
</dbReference>
<keyword evidence="3" id="KW-0808">Transferase</keyword>
<feature type="signal peptide" evidence="1">
    <location>
        <begin position="1"/>
        <end position="19"/>
    </location>
</feature>
<gene>
    <name evidence="3" type="ORF">OWR29_14750</name>
</gene>
<dbReference type="InterPro" id="IPR041698">
    <property type="entry name" value="Methyltransf_25"/>
</dbReference>
<sequence>MMIVVVWRKYLLIPRLTLAALGAPRSQSRAWERYWAGVTRTGPAGDVLWEADEPAENELLAAVLRRHADPSLPMVDLGCGSGRQAYALTGFASRVIGIDGSAAAIARATGAFTSGVAFRVADIASPGLGKLLHDEAGDANVHIRGVLHVLDDDSRRAVAANVAAMLGGTGTLYLSETNHVGDPLDFLLDQGAGPTRLPPLVHRLISAGVRAPRRFGAEEVAEVFPDDAWQVLEQGATHVYGNPLEPDGPVQRIPAYYAVVRTRPRRP</sequence>
<proteinExistence type="predicted"/>
<organism evidence="3 4">
    <name type="scientific">Paractinoplanes pyxinae</name>
    <dbReference type="NCBI Taxonomy" id="2997416"/>
    <lineage>
        <taxon>Bacteria</taxon>
        <taxon>Bacillati</taxon>
        <taxon>Actinomycetota</taxon>
        <taxon>Actinomycetes</taxon>
        <taxon>Micromonosporales</taxon>
        <taxon>Micromonosporaceae</taxon>
        <taxon>Paractinoplanes</taxon>
    </lineage>
</organism>
<evidence type="ECO:0000259" key="2">
    <source>
        <dbReference type="Pfam" id="PF13649"/>
    </source>
</evidence>
<dbReference type="RefSeq" id="WP_267563369.1">
    <property type="nucleotide sequence ID" value="NZ_JAPNTZ010000005.1"/>
</dbReference>
<feature type="chain" id="PRO_5045213728" evidence="1">
    <location>
        <begin position="20"/>
        <end position="267"/>
    </location>
</feature>
<comment type="caution">
    <text evidence="3">The sequence shown here is derived from an EMBL/GenBank/DDBJ whole genome shotgun (WGS) entry which is preliminary data.</text>
</comment>
<protein>
    <submittedName>
        <fullName evidence="3">Methyltransferase domain-containing protein</fullName>
    </submittedName>
</protein>
<dbReference type="Pfam" id="PF13649">
    <property type="entry name" value="Methyltransf_25"/>
    <property type="match status" value="1"/>
</dbReference>
<reference evidence="3" key="1">
    <citation type="submission" date="2022-11" db="EMBL/GenBank/DDBJ databases">
        <authorList>
            <person name="Somphong A."/>
            <person name="Phongsopitanun W."/>
        </authorList>
    </citation>
    <scope>NUCLEOTIDE SEQUENCE</scope>
    <source>
        <strain evidence="3">Pm04-4</strain>
    </source>
</reference>
<dbReference type="GO" id="GO:0008168">
    <property type="term" value="F:methyltransferase activity"/>
    <property type="evidence" value="ECO:0007669"/>
    <property type="project" value="UniProtKB-KW"/>
</dbReference>
<dbReference type="InterPro" id="IPR029063">
    <property type="entry name" value="SAM-dependent_MTases_sf"/>
</dbReference>